<dbReference type="GO" id="GO:0006099">
    <property type="term" value="P:tricarboxylic acid cycle"/>
    <property type="evidence" value="ECO:0007669"/>
    <property type="project" value="UniProtKB-UniPathway"/>
</dbReference>
<evidence type="ECO:0000256" key="6">
    <source>
        <dbReference type="PIRSR" id="PIRSR001369-1"/>
    </source>
</evidence>
<dbReference type="Proteomes" id="UP000237655">
    <property type="component" value="Chromosome"/>
</dbReference>
<dbReference type="Gene3D" id="1.10.580.10">
    <property type="entry name" value="Citrate Synthase, domain 1"/>
    <property type="match status" value="1"/>
</dbReference>
<proteinExistence type="inferred from homology"/>
<dbReference type="PRINTS" id="PR00143">
    <property type="entry name" value="CITRTSNTHASE"/>
</dbReference>
<dbReference type="SUPFAM" id="SSF48256">
    <property type="entry name" value="Citrate synthase"/>
    <property type="match status" value="1"/>
</dbReference>
<dbReference type="GO" id="GO:0036440">
    <property type="term" value="F:citrate synthase activity"/>
    <property type="evidence" value="ECO:0007669"/>
    <property type="project" value="UniProtKB-EC"/>
</dbReference>
<comment type="catalytic activity">
    <reaction evidence="4">
        <text>oxaloacetate + acetyl-CoA + H2O = citrate + CoA + H(+)</text>
        <dbReference type="Rhea" id="RHEA:16845"/>
        <dbReference type="ChEBI" id="CHEBI:15377"/>
        <dbReference type="ChEBI" id="CHEBI:15378"/>
        <dbReference type="ChEBI" id="CHEBI:16452"/>
        <dbReference type="ChEBI" id="CHEBI:16947"/>
        <dbReference type="ChEBI" id="CHEBI:57287"/>
        <dbReference type="ChEBI" id="CHEBI:57288"/>
        <dbReference type="EC" id="2.3.3.16"/>
    </reaction>
</comment>
<evidence type="ECO:0000256" key="2">
    <source>
        <dbReference type="ARBA" id="ARBA00010566"/>
    </source>
</evidence>
<dbReference type="EMBL" id="CP027665">
    <property type="protein sequence ID" value="AVO38904.1"/>
    <property type="molecule type" value="Genomic_DNA"/>
</dbReference>
<comment type="similarity">
    <text evidence="2 5 7">Belongs to the citrate synthase family.</text>
</comment>
<accession>A0A2S0MSP4</accession>
<reference evidence="9" key="1">
    <citation type="submission" date="2018-03" db="EMBL/GenBank/DDBJ databases">
        <title>Genomic analysis of the strain SH-1 isolated from shrimp intestine.</title>
        <authorList>
            <person name="Kim Y.-S."/>
            <person name="Kim S.-E."/>
            <person name="Kim K.-H."/>
        </authorList>
    </citation>
    <scope>NUCLEOTIDE SEQUENCE [LARGE SCALE GENOMIC DNA]</scope>
    <source>
        <strain evidence="9">SH-1</strain>
    </source>
</reference>
<sequence length="379" mass="41049">MTGNVKINRGLKGVYFERSGVSDIDGAAGELSYRGYSIHDLATHSSFEEVAYLLIHGELPTAAQLADFDAALRAGRDLPPGVLGVIETCRDGHPMDVLRTAVSALAALDPASADNSEQGMIATGLRLTAQLPVLVAHHHAIREGRDPVAPDPELGHATNWLWMLKGQKPSAEAARLADVDFILHAEHGSNASSFAARVTIGTEAGLHGAITTALATLAGPAHGGAAEDVMKMVQDIGSPENAAEYVRAKRAAREAVTGFGHRVYRREDPRARHMRDGVRRLGEEMGAPQWYEILQAVVEAMKPYARHGLNVNVDFYSGVIYQLHGIPMDLYVPIFAIGRMPGWVIQCLEQARRNILIRPLTLYDGPPPRAYVPLQDRGT</sequence>
<name>A0A2S0MSP4_9RHOB</name>
<dbReference type="InterPro" id="IPR036969">
    <property type="entry name" value="Citrate_synthase_sf"/>
</dbReference>
<dbReference type="InterPro" id="IPR019810">
    <property type="entry name" value="Citrate_synthase_AS"/>
</dbReference>
<dbReference type="UniPathway" id="UPA00223">
    <property type="reaction ID" value="UER00717"/>
</dbReference>
<dbReference type="PANTHER" id="PTHR11739:SF4">
    <property type="entry name" value="CITRATE SYNTHASE, PEROXISOMAL"/>
    <property type="match status" value="1"/>
</dbReference>
<dbReference type="PANTHER" id="PTHR11739">
    <property type="entry name" value="CITRATE SYNTHASE"/>
    <property type="match status" value="1"/>
</dbReference>
<evidence type="ECO:0000256" key="3">
    <source>
        <dbReference type="ARBA" id="ARBA00022679"/>
    </source>
</evidence>
<evidence type="ECO:0000313" key="8">
    <source>
        <dbReference type="EMBL" id="AVO38904.1"/>
    </source>
</evidence>
<evidence type="ECO:0000256" key="4">
    <source>
        <dbReference type="ARBA" id="ARBA00049288"/>
    </source>
</evidence>
<gene>
    <name evidence="8" type="ORF">C6Y53_15140</name>
</gene>
<dbReference type="Gene3D" id="1.10.230.10">
    <property type="entry name" value="Cytochrome P450-Terp, domain 2"/>
    <property type="match status" value="1"/>
</dbReference>
<feature type="active site" evidence="6">
    <location>
        <position position="261"/>
    </location>
</feature>
<dbReference type="InterPro" id="IPR016143">
    <property type="entry name" value="Citrate_synth-like_sm_a-sub"/>
</dbReference>
<dbReference type="PROSITE" id="PS00480">
    <property type="entry name" value="CITRATE_SYNTHASE"/>
    <property type="match status" value="1"/>
</dbReference>
<dbReference type="RefSeq" id="WP_106473214.1">
    <property type="nucleotide sequence ID" value="NZ_CP027665.1"/>
</dbReference>
<evidence type="ECO:0000313" key="9">
    <source>
        <dbReference type="Proteomes" id="UP000237655"/>
    </source>
</evidence>
<dbReference type="InterPro" id="IPR002020">
    <property type="entry name" value="Citrate_synthase"/>
</dbReference>
<dbReference type="InterPro" id="IPR016142">
    <property type="entry name" value="Citrate_synth-like_lrg_a-sub"/>
</dbReference>
<feature type="active site" evidence="6">
    <location>
        <position position="314"/>
    </location>
</feature>
<dbReference type="PIRSF" id="PIRSF001369">
    <property type="entry name" value="Citrate_synth"/>
    <property type="match status" value="1"/>
</dbReference>
<organism evidence="8 9">
    <name type="scientific">Pukyongiella litopenaei</name>
    <dbReference type="NCBI Taxonomy" id="2605946"/>
    <lineage>
        <taxon>Bacteria</taxon>
        <taxon>Pseudomonadati</taxon>
        <taxon>Pseudomonadota</taxon>
        <taxon>Alphaproteobacteria</taxon>
        <taxon>Rhodobacterales</taxon>
        <taxon>Paracoccaceae</taxon>
        <taxon>Pukyongiella</taxon>
    </lineage>
</organism>
<comment type="pathway">
    <text evidence="1">Carbohydrate metabolism; tricarboxylic acid cycle; isocitrate from oxaloacetate: step 1/2.</text>
</comment>
<evidence type="ECO:0000256" key="5">
    <source>
        <dbReference type="PIRNR" id="PIRNR001369"/>
    </source>
</evidence>
<keyword evidence="3 5" id="KW-0808">Transferase</keyword>
<protein>
    <recommendedName>
        <fullName evidence="5">Citrate synthase</fullName>
    </recommendedName>
</protein>
<dbReference type="AlphaFoldDB" id="A0A2S0MSP4"/>
<evidence type="ECO:0000256" key="7">
    <source>
        <dbReference type="RuleBase" id="RU003406"/>
    </source>
</evidence>
<dbReference type="GO" id="GO:0005975">
    <property type="term" value="P:carbohydrate metabolic process"/>
    <property type="evidence" value="ECO:0007669"/>
    <property type="project" value="TreeGrafter"/>
</dbReference>
<dbReference type="Pfam" id="PF00285">
    <property type="entry name" value="Citrate_synt"/>
    <property type="match status" value="1"/>
</dbReference>
<keyword evidence="9" id="KW-1185">Reference proteome</keyword>
<dbReference type="GO" id="GO:0005829">
    <property type="term" value="C:cytosol"/>
    <property type="evidence" value="ECO:0007669"/>
    <property type="project" value="TreeGrafter"/>
</dbReference>
<evidence type="ECO:0000256" key="1">
    <source>
        <dbReference type="ARBA" id="ARBA00004751"/>
    </source>
</evidence>
<dbReference type="InterPro" id="IPR024176">
    <property type="entry name" value="Citrate_synthase_bac-typ"/>
</dbReference>
<dbReference type="KEGG" id="thas:C6Y53_15140"/>